<dbReference type="AlphaFoldDB" id="A0A3P3R4E7"/>
<sequence length="232" mass="25850">MLAAGQGRRLQPLTDNTPKTLLDVGGQAILEHILQALEANGYERVVVVTGFESEQIRDHCRSRESLEIEFVHSERFDSTNNIYSLWLARDDAQNGFTLINSDTLFPTKSLSKLQQHDGSALLVDPETEQTGEEMVVAFDGDNIETIGKDLDEGDAEYIGLSKFTAEDASVLFKHIGDFIEQDKVNGWYEGAFDLLFNDVSVGFVETDGPWIEIDTEEDLSKAKNICGRLTVE</sequence>
<dbReference type="Gene3D" id="3.90.550.10">
    <property type="entry name" value="Spore Coat Polysaccharide Biosynthesis Protein SpsA, Chain A"/>
    <property type="match status" value="1"/>
</dbReference>
<gene>
    <name evidence="4" type="ORF">EIK79_15990</name>
</gene>
<keyword evidence="1" id="KW-0808">Transferase</keyword>
<keyword evidence="5" id="KW-1185">Reference proteome</keyword>
<dbReference type="SUPFAM" id="SSF53448">
    <property type="entry name" value="Nucleotide-diphospho-sugar transferases"/>
    <property type="match status" value="1"/>
</dbReference>
<name>A0A3P3R4E7_9EURY</name>
<keyword evidence="2 4" id="KW-0548">Nucleotidyltransferase</keyword>
<protein>
    <submittedName>
        <fullName evidence="4">Phosphocholine cytidylyltransferase family protein</fullName>
    </submittedName>
</protein>
<dbReference type="Pfam" id="PF12804">
    <property type="entry name" value="NTP_transf_3"/>
    <property type="match status" value="1"/>
</dbReference>
<accession>A0A3P3R4E7</accession>
<dbReference type="InterPro" id="IPR029044">
    <property type="entry name" value="Nucleotide-diphossugar_trans"/>
</dbReference>
<reference evidence="4 5" key="1">
    <citation type="submission" date="2018-11" db="EMBL/GenBank/DDBJ databases">
        <title>Taxonoimc description of Halomarina strain SPP-AMP-1.</title>
        <authorList>
            <person name="Pal Y."/>
            <person name="Srinivasana K."/>
            <person name="Verma A."/>
            <person name="Kumar P."/>
        </authorList>
    </citation>
    <scope>NUCLEOTIDE SEQUENCE [LARGE SCALE GENOMIC DNA]</scope>
    <source>
        <strain evidence="4 5">SPP-AMP-1</strain>
    </source>
</reference>
<comment type="caution">
    <text evidence="4">The sequence shown here is derived from an EMBL/GenBank/DDBJ whole genome shotgun (WGS) entry which is preliminary data.</text>
</comment>
<dbReference type="InterPro" id="IPR050065">
    <property type="entry name" value="GlmU-like"/>
</dbReference>
<dbReference type="EMBL" id="RRCH01000038">
    <property type="protein sequence ID" value="RRJ28356.1"/>
    <property type="molecule type" value="Genomic_DNA"/>
</dbReference>
<dbReference type="InterPro" id="IPR025877">
    <property type="entry name" value="MobA-like_NTP_Trfase"/>
</dbReference>
<evidence type="ECO:0000313" key="4">
    <source>
        <dbReference type="EMBL" id="RRJ28356.1"/>
    </source>
</evidence>
<dbReference type="CDD" id="cd02523">
    <property type="entry name" value="PC_cytidylyltransferase"/>
    <property type="match status" value="1"/>
</dbReference>
<organism evidence="4 5">
    <name type="scientific">Halocatena pleomorpha</name>
    <dbReference type="NCBI Taxonomy" id="1785090"/>
    <lineage>
        <taxon>Archaea</taxon>
        <taxon>Methanobacteriati</taxon>
        <taxon>Methanobacteriota</taxon>
        <taxon>Stenosarchaea group</taxon>
        <taxon>Halobacteria</taxon>
        <taxon>Halobacteriales</taxon>
        <taxon>Natronomonadaceae</taxon>
        <taxon>Halocatena</taxon>
    </lineage>
</organism>
<dbReference type="PANTHER" id="PTHR43584:SF8">
    <property type="entry name" value="N-ACETYLMURAMATE ALPHA-1-PHOSPHATE URIDYLYLTRANSFERASE"/>
    <property type="match status" value="1"/>
</dbReference>
<dbReference type="GO" id="GO:0016779">
    <property type="term" value="F:nucleotidyltransferase activity"/>
    <property type="evidence" value="ECO:0007669"/>
    <property type="project" value="UniProtKB-KW"/>
</dbReference>
<proteinExistence type="predicted"/>
<feature type="domain" description="MobA-like NTP transferase" evidence="3">
    <location>
        <begin position="2"/>
        <end position="116"/>
    </location>
</feature>
<evidence type="ECO:0000313" key="5">
    <source>
        <dbReference type="Proteomes" id="UP000282322"/>
    </source>
</evidence>
<evidence type="ECO:0000256" key="1">
    <source>
        <dbReference type="ARBA" id="ARBA00022679"/>
    </source>
</evidence>
<evidence type="ECO:0000256" key="2">
    <source>
        <dbReference type="ARBA" id="ARBA00022695"/>
    </source>
</evidence>
<evidence type="ECO:0000259" key="3">
    <source>
        <dbReference type="Pfam" id="PF12804"/>
    </source>
</evidence>
<dbReference type="PANTHER" id="PTHR43584">
    <property type="entry name" value="NUCLEOTIDYL TRANSFERASE"/>
    <property type="match status" value="1"/>
</dbReference>
<dbReference type="Proteomes" id="UP000282322">
    <property type="component" value="Unassembled WGS sequence"/>
</dbReference>